<dbReference type="Pfam" id="PF02737">
    <property type="entry name" value="3HCDH_N"/>
    <property type="match status" value="1"/>
</dbReference>
<dbReference type="SUPFAM" id="SSF48179">
    <property type="entry name" value="6-phosphogluconate dehydrogenase C-terminal domain-like"/>
    <property type="match status" value="1"/>
</dbReference>
<dbReference type="InterPro" id="IPR013328">
    <property type="entry name" value="6PGD_dom2"/>
</dbReference>
<feature type="domain" description="3-hydroxyacyl-CoA dehydrogenase C-terminal" evidence="5">
    <location>
        <begin position="188"/>
        <end position="284"/>
    </location>
</feature>
<dbReference type="InterPro" id="IPR006108">
    <property type="entry name" value="3HC_DH_C"/>
</dbReference>
<dbReference type="InterPro" id="IPR022694">
    <property type="entry name" value="3-OHacyl-CoA_DH"/>
</dbReference>
<dbReference type="GO" id="GO:0006631">
    <property type="term" value="P:fatty acid metabolic process"/>
    <property type="evidence" value="ECO:0007669"/>
    <property type="project" value="InterPro"/>
</dbReference>
<dbReference type="HOGENOM" id="CLU_009834_2_0_1"/>
<feature type="compositionally biased region" description="Polar residues" evidence="4">
    <location>
        <begin position="51"/>
        <end position="73"/>
    </location>
</feature>
<evidence type="ECO:0000259" key="6">
    <source>
        <dbReference type="Pfam" id="PF02737"/>
    </source>
</evidence>
<protein>
    <recommendedName>
        <fullName evidence="9">3-hydroxyacyl-CoA dehydrogenase</fullName>
    </recommendedName>
</protein>
<evidence type="ECO:0008006" key="9">
    <source>
        <dbReference type="Google" id="ProtNLM"/>
    </source>
</evidence>
<dbReference type="InterPro" id="IPR008927">
    <property type="entry name" value="6-PGluconate_DH-like_C_sf"/>
</dbReference>
<dbReference type="STRING" id="1016849.A0A0D1X5W8"/>
<evidence type="ECO:0000313" key="8">
    <source>
        <dbReference type="Proteomes" id="UP000053599"/>
    </source>
</evidence>
<feature type="site" description="Important for catalytic activity" evidence="3">
    <location>
        <position position="142"/>
    </location>
</feature>
<evidence type="ECO:0000259" key="5">
    <source>
        <dbReference type="Pfam" id="PF00725"/>
    </source>
</evidence>
<accession>A0A0D1X5W8</accession>
<comment type="similarity">
    <text evidence="1">Belongs to the 3-hydroxyacyl-CoA dehydrogenase family.</text>
</comment>
<feature type="domain" description="3-hydroxyacyl-CoA dehydrogenase NAD binding" evidence="6">
    <location>
        <begin position="8"/>
        <end position="182"/>
    </location>
</feature>
<evidence type="ECO:0000313" key="7">
    <source>
        <dbReference type="EMBL" id="KIV83066.1"/>
    </source>
</evidence>
<reference evidence="7 8" key="1">
    <citation type="submission" date="2015-01" db="EMBL/GenBank/DDBJ databases">
        <title>The Genome Sequence of Exophiala sideris CBS121828.</title>
        <authorList>
            <consortium name="The Broad Institute Genomics Platform"/>
            <person name="Cuomo C."/>
            <person name="de Hoog S."/>
            <person name="Gorbushina A."/>
            <person name="Stielow B."/>
            <person name="Teixiera M."/>
            <person name="Abouelleil A."/>
            <person name="Chapman S.B."/>
            <person name="Priest M."/>
            <person name="Young S.K."/>
            <person name="Wortman J."/>
            <person name="Nusbaum C."/>
            <person name="Birren B."/>
        </authorList>
    </citation>
    <scope>NUCLEOTIDE SEQUENCE [LARGE SCALE GENOMIC DNA]</scope>
    <source>
        <strain evidence="7 8">CBS 121828</strain>
    </source>
</reference>
<dbReference type="GO" id="GO:0016616">
    <property type="term" value="F:oxidoreductase activity, acting on the CH-OH group of donors, NAD or NADP as acceptor"/>
    <property type="evidence" value="ECO:0007669"/>
    <property type="project" value="InterPro"/>
</dbReference>
<organism evidence="7 8">
    <name type="scientific">Exophiala sideris</name>
    <dbReference type="NCBI Taxonomy" id="1016849"/>
    <lineage>
        <taxon>Eukaryota</taxon>
        <taxon>Fungi</taxon>
        <taxon>Dikarya</taxon>
        <taxon>Ascomycota</taxon>
        <taxon>Pezizomycotina</taxon>
        <taxon>Eurotiomycetes</taxon>
        <taxon>Chaetothyriomycetidae</taxon>
        <taxon>Chaetothyriales</taxon>
        <taxon>Herpotrichiellaceae</taxon>
        <taxon>Exophiala</taxon>
    </lineage>
</organism>
<evidence type="ECO:0000256" key="4">
    <source>
        <dbReference type="SAM" id="MobiDB-lite"/>
    </source>
</evidence>
<evidence type="ECO:0000256" key="3">
    <source>
        <dbReference type="PIRSR" id="PIRSR000105-1"/>
    </source>
</evidence>
<dbReference type="PANTHER" id="PTHR48075:SF3">
    <property type="entry name" value="3-HYDROXYACYL-COA DEHYDROGENASE"/>
    <property type="match status" value="1"/>
</dbReference>
<name>A0A0D1X5W8_9EURO</name>
<dbReference type="AlphaFoldDB" id="A0A0D1X5W8"/>
<dbReference type="InterPro" id="IPR006176">
    <property type="entry name" value="3-OHacyl-CoA_DH_NAD-bd"/>
</dbReference>
<dbReference type="SUPFAM" id="SSF51735">
    <property type="entry name" value="NAD(P)-binding Rossmann-fold domains"/>
    <property type="match status" value="1"/>
</dbReference>
<dbReference type="OrthoDB" id="5958943at2759"/>
<dbReference type="GO" id="GO:0070403">
    <property type="term" value="F:NAD+ binding"/>
    <property type="evidence" value="ECO:0007669"/>
    <property type="project" value="InterPro"/>
</dbReference>
<dbReference type="Proteomes" id="UP000053599">
    <property type="component" value="Unassembled WGS sequence"/>
</dbReference>
<dbReference type="Gene3D" id="3.40.50.720">
    <property type="entry name" value="NAD(P)-binding Rossmann-like Domain"/>
    <property type="match status" value="1"/>
</dbReference>
<gene>
    <name evidence="7" type="ORF">PV11_05126</name>
</gene>
<keyword evidence="2" id="KW-0560">Oxidoreductase</keyword>
<feature type="region of interest" description="Disordered" evidence="4">
    <location>
        <begin position="50"/>
        <end position="74"/>
    </location>
</feature>
<evidence type="ECO:0000256" key="2">
    <source>
        <dbReference type="ARBA" id="ARBA00023002"/>
    </source>
</evidence>
<evidence type="ECO:0000256" key="1">
    <source>
        <dbReference type="ARBA" id="ARBA00009463"/>
    </source>
</evidence>
<dbReference type="Pfam" id="PF00725">
    <property type="entry name" value="3HCDH"/>
    <property type="match status" value="1"/>
</dbReference>
<proteinExistence type="inferred from homology"/>
<dbReference type="EMBL" id="KN846952">
    <property type="protein sequence ID" value="KIV83066.1"/>
    <property type="molecule type" value="Genomic_DNA"/>
</dbReference>
<dbReference type="InterPro" id="IPR036291">
    <property type="entry name" value="NAD(P)-bd_dom_sf"/>
</dbReference>
<dbReference type="Gene3D" id="1.10.1040.10">
    <property type="entry name" value="N-(1-d-carboxylethyl)-l-norvaline Dehydrogenase, domain 2"/>
    <property type="match status" value="1"/>
</dbReference>
<dbReference type="PANTHER" id="PTHR48075">
    <property type="entry name" value="3-HYDROXYACYL-COA DEHYDROGENASE FAMILY PROTEIN"/>
    <property type="match status" value="1"/>
</dbReference>
<dbReference type="PIRSF" id="PIRSF000105">
    <property type="entry name" value="HCDH"/>
    <property type="match status" value="1"/>
</dbReference>
<sequence length="287" mass="32035">MDQIRRAVTILGAGTQGTRLAYMWTSRGRPVYLIDKDEKQLERAKRGVETLRSQAQSSSTTSGECGEVITSSPDGLPEAASKSWMLLECLPESLKLKRTIVKELDELADAGTIIASNSSSYTIEEILEDQTLKQPDRFTSLHCYWPPETSAIEVMGSSITRPEIISLLMEETKKHGFSPFHVRKNSTGYLYNRIWAAIKREALLTLAEGVATPQELDAIFKDVLKTPKGPCEQMDVVGLDVVRDIEQHYADVRTGIPEEPRQYLQKMIDQGKLGVKSGSGFYDYDGK</sequence>